<dbReference type="Pfam" id="PF00293">
    <property type="entry name" value="NUDIX"/>
    <property type="match status" value="1"/>
</dbReference>
<keyword evidence="4" id="KW-0378">Hydrolase</keyword>
<evidence type="ECO:0000256" key="4">
    <source>
        <dbReference type="ARBA" id="ARBA00022801"/>
    </source>
</evidence>
<protein>
    <submittedName>
        <fullName evidence="9 10">Nucleoside diphosphate-linked moiety X motif 8</fullName>
    </submittedName>
</protein>
<keyword evidence="5" id="KW-0460">Magnesium</keyword>
<gene>
    <name evidence="9 10 11 12 13 14 15 16 17 18" type="primary">NUDT8</name>
</gene>
<dbReference type="GeneID" id="117348408"/>
<reference evidence="9 10" key="1">
    <citation type="submission" date="2025-04" db="UniProtKB">
        <authorList>
            <consortium name="RefSeq"/>
        </authorList>
    </citation>
    <scope>IDENTIFICATION</scope>
</reference>
<dbReference type="RefSeq" id="XP_033776411.1">
    <property type="nucleotide sequence ID" value="XM_033920520.1"/>
</dbReference>
<evidence type="ECO:0000256" key="2">
    <source>
        <dbReference type="ARBA" id="ARBA00001946"/>
    </source>
</evidence>
<evidence type="ECO:0000259" key="7">
    <source>
        <dbReference type="PROSITE" id="PS51462"/>
    </source>
</evidence>
<dbReference type="PROSITE" id="PS51462">
    <property type="entry name" value="NUDIX"/>
    <property type="match status" value="1"/>
</dbReference>
<feature type="domain" description="Nudix hydrolase" evidence="7">
    <location>
        <begin position="56"/>
        <end position="203"/>
    </location>
</feature>
<evidence type="ECO:0000313" key="11">
    <source>
        <dbReference type="RefSeq" id="XP_033776412.1"/>
    </source>
</evidence>
<dbReference type="InterPro" id="IPR045121">
    <property type="entry name" value="CoAse"/>
</dbReference>
<comment type="cofactor">
    <cofactor evidence="1">
        <name>Mn(2+)</name>
        <dbReference type="ChEBI" id="CHEBI:29035"/>
    </cofactor>
</comment>
<accession>A0A6P8NK74</accession>
<evidence type="ECO:0000313" key="8">
    <source>
        <dbReference type="Proteomes" id="UP000515159"/>
    </source>
</evidence>
<evidence type="ECO:0000256" key="5">
    <source>
        <dbReference type="ARBA" id="ARBA00022842"/>
    </source>
</evidence>
<dbReference type="CTD" id="254552"/>
<dbReference type="CDD" id="cd03426">
    <property type="entry name" value="NUDIX_CoAse_Nudt7"/>
    <property type="match status" value="1"/>
</dbReference>
<dbReference type="RefSeq" id="XP_033776412.1">
    <property type="nucleotide sequence ID" value="XM_033920521.1"/>
</dbReference>
<sequence length="239" mass="26317">MLAAVLHLSRRPDLARTCATFANSPEATACGPAWSCLAVENEQRCRRALEVPTARYRDAKAAAAVLVSLCSVAGVPSFLYTLRSKTLRGRHKGEVSFPGGKCDPSDKSVIHTALREAEEELGIQVLEENVWGVMKPLTISAGMVIVPVVANLGCKESLSLRPNSTEVEDVFTLSLPHICEKQNQGYTNFRWHGHYHYTSPVFLHGKYRVWGITAVVTDSALKLLVPGLYRSNFSIRHQS</sequence>
<keyword evidence="8" id="KW-1185">Reference proteome</keyword>
<evidence type="ECO:0000313" key="12">
    <source>
        <dbReference type="RefSeq" id="XP_033776413.1"/>
    </source>
</evidence>
<dbReference type="SUPFAM" id="SSF55811">
    <property type="entry name" value="Nudix"/>
    <property type="match status" value="1"/>
</dbReference>
<evidence type="ECO:0000256" key="6">
    <source>
        <dbReference type="ARBA" id="ARBA00023211"/>
    </source>
</evidence>
<dbReference type="GO" id="GO:0046872">
    <property type="term" value="F:metal ion binding"/>
    <property type="evidence" value="ECO:0007669"/>
    <property type="project" value="UniProtKB-KW"/>
</dbReference>
<evidence type="ECO:0000256" key="3">
    <source>
        <dbReference type="ARBA" id="ARBA00022723"/>
    </source>
</evidence>
<dbReference type="KEGG" id="gsh:117348408"/>
<evidence type="ECO:0000313" key="10">
    <source>
        <dbReference type="RefSeq" id="XP_033776411.1"/>
    </source>
</evidence>
<dbReference type="AlphaFoldDB" id="A0A6P8NK74"/>
<dbReference type="GO" id="GO:0010945">
    <property type="term" value="F:coenzyme A diphosphatase activity"/>
    <property type="evidence" value="ECO:0007669"/>
    <property type="project" value="InterPro"/>
</dbReference>
<dbReference type="PANTHER" id="PTHR12992">
    <property type="entry name" value="NUDIX HYDROLASE"/>
    <property type="match status" value="1"/>
</dbReference>
<evidence type="ECO:0000313" key="13">
    <source>
        <dbReference type="RefSeq" id="XP_033776414.1"/>
    </source>
</evidence>
<comment type="cofactor">
    <cofactor evidence="2">
        <name>Mg(2+)</name>
        <dbReference type="ChEBI" id="CHEBI:18420"/>
    </cofactor>
</comment>
<dbReference type="PANTHER" id="PTHR12992:SF11">
    <property type="entry name" value="MITOCHONDRIAL COENZYME A DIPHOSPHATASE NUDT8"/>
    <property type="match status" value="1"/>
</dbReference>
<keyword evidence="6" id="KW-0464">Manganese</keyword>
<evidence type="ECO:0000313" key="9">
    <source>
        <dbReference type="RefSeq" id="XP_033776410.1"/>
    </source>
</evidence>
<dbReference type="InterPro" id="IPR015797">
    <property type="entry name" value="NUDIX_hydrolase-like_dom_sf"/>
</dbReference>
<organism evidence="8 16">
    <name type="scientific">Geotrypetes seraphini</name>
    <name type="common">Gaboon caecilian</name>
    <name type="synonym">Caecilia seraphini</name>
    <dbReference type="NCBI Taxonomy" id="260995"/>
    <lineage>
        <taxon>Eukaryota</taxon>
        <taxon>Metazoa</taxon>
        <taxon>Chordata</taxon>
        <taxon>Craniata</taxon>
        <taxon>Vertebrata</taxon>
        <taxon>Euteleostomi</taxon>
        <taxon>Amphibia</taxon>
        <taxon>Gymnophiona</taxon>
        <taxon>Geotrypetes</taxon>
    </lineage>
</organism>
<dbReference type="RefSeq" id="XP_033776418.1">
    <property type="nucleotide sequence ID" value="XM_033920527.1"/>
</dbReference>
<evidence type="ECO:0000313" key="16">
    <source>
        <dbReference type="RefSeq" id="XP_033776417.1"/>
    </source>
</evidence>
<dbReference type="RefSeq" id="XP_033776416.1">
    <property type="nucleotide sequence ID" value="XM_033920525.1"/>
</dbReference>
<evidence type="ECO:0000256" key="1">
    <source>
        <dbReference type="ARBA" id="ARBA00001936"/>
    </source>
</evidence>
<dbReference type="Proteomes" id="UP000515159">
    <property type="component" value="Chromosome 14"/>
</dbReference>
<dbReference type="OrthoDB" id="10262892at2759"/>
<keyword evidence="3" id="KW-0479">Metal-binding</keyword>
<evidence type="ECO:0000313" key="15">
    <source>
        <dbReference type="RefSeq" id="XP_033776416.1"/>
    </source>
</evidence>
<dbReference type="InterPro" id="IPR000086">
    <property type="entry name" value="NUDIX_hydrolase_dom"/>
</dbReference>
<evidence type="ECO:0000313" key="18">
    <source>
        <dbReference type="RefSeq" id="XP_033776419.1"/>
    </source>
</evidence>
<dbReference type="RefSeq" id="XP_033776417.1">
    <property type="nucleotide sequence ID" value="XM_033920526.1"/>
</dbReference>
<dbReference type="Gene3D" id="3.90.79.10">
    <property type="entry name" value="Nucleoside Triphosphate Pyrophosphohydrolase"/>
    <property type="match status" value="1"/>
</dbReference>
<evidence type="ECO:0000313" key="17">
    <source>
        <dbReference type="RefSeq" id="XP_033776418.1"/>
    </source>
</evidence>
<dbReference type="RefSeq" id="XP_033776413.1">
    <property type="nucleotide sequence ID" value="XM_033920522.1"/>
</dbReference>
<proteinExistence type="predicted"/>
<dbReference type="RefSeq" id="XP_033776419.1">
    <property type="nucleotide sequence ID" value="XM_033920528.1"/>
</dbReference>
<evidence type="ECO:0000313" key="14">
    <source>
        <dbReference type="RefSeq" id="XP_033776415.1"/>
    </source>
</evidence>
<dbReference type="RefSeq" id="XP_033776414.1">
    <property type="nucleotide sequence ID" value="XM_033920523.1"/>
</dbReference>
<name>A0A6P8NK74_GEOSA</name>
<dbReference type="RefSeq" id="XP_033776410.1">
    <property type="nucleotide sequence ID" value="XM_033920519.1"/>
</dbReference>
<dbReference type="RefSeq" id="XP_033776415.1">
    <property type="nucleotide sequence ID" value="XM_033920524.1"/>
</dbReference>